<accession>A0A0E9NEH4</accession>
<evidence type="ECO:0000256" key="1">
    <source>
        <dbReference type="ARBA" id="ARBA00010928"/>
    </source>
</evidence>
<dbReference type="EMBL" id="BACD03000012">
    <property type="protein sequence ID" value="GAO48096.1"/>
    <property type="molecule type" value="Genomic_DNA"/>
</dbReference>
<dbReference type="SUPFAM" id="SSF55347">
    <property type="entry name" value="Glyceraldehyde-3-phosphate dehydrogenase-like, C-terminal domain"/>
    <property type="match status" value="1"/>
</dbReference>
<evidence type="ECO:0000256" key="2">
    <source>
        <dbReference type="ARBA" id="ARBA00023002"/>
    </source>
</evidence>
<reference evidence="8 9" key="1">
    <citation type="journal article" date="2011" name="J. Gen. Appl. Microbiol.">
        <title>Draft genome sequencing of the enigmatic yeast Saitoella complicata.</title>
        <authorList>
            <person name="Nishida H."/>
            <person name="Hamamoto M."/>
            <person name="Sugiyama J."/>
        </authorList>
    </citation>
    <scope>NUCLEOTIDE SEQUENCE [LARGE SCALE GENOMIC DNA]</scope>
    <source>
        <strain evidence="8 9">NRRL Y-17804</strain>
    </source>
</reference>
<dbReference type="PANTHER" id="PTHR22604">
    <property type="entry name" value="OXIDOREDUCTASES"/>
    <property type="match status" value="1"/>
</dbReference>
<comment type="catalytic activity">
    <reaction evidence="5">
        <text>D-xylose + NADP(+) = D-xylono-1,5-lactone + NADPH + H(+)</text>
        <dbReference type="Rhea" id="RHEA:22000"/>
        <dbReference type="ChEBI" id="CHEBI:15378"/>
        <dbReference type="ChEBI" id="CHEBI:15867"/>
        <dbReference type="ChEBI" id="CHEBI:53455"/>
        <dbReference type="ChEBI" id="CHEBI:57783"/>
        <dbReference type="ChEBI" id="CHEBI:58349"/>
        <dbReference type="EC" id="1.1.1.179"/>
    </reaction>
</comment>
<dbReference type="Gene3D" id="3.30.360.10">
    <property type="entry name" value="Dihydrodipicolinate Reductase, domain 2"/>
    <property type="match status" value="1"/>
</dbReference>
<evidence type="ECO:0000259" key="7">
    <source>
        <dbReference type="Pfam" id="PF22725"/>
    </source>
</evidence>
<dbReference type="Gene3D" id="3.40.50.720">
    <property type="entry name" value="NAD(P)-binding Rossmann-like Domain"/>
    <property type="match status" value="1"/>
</dbReference>
<feature type="domain" description="Gfo/Idh/MocA-like oxidoreductase N-terminal" evidence="6">
    <location>
        <begin position="9"/>
        <end position="135"/>
    </location>
</feature>
<comment type="similarity">
    <text evidence="1">Belongs to the Gfo/Idh/MocA family.</text>
</comment>
<dbReference type="AlphaFoldDB" id="A0A0E9NEH4"/>
<dbReference type="RefSeq" id="XP_019025698.1">
    <property type="nucleotide sequence ID" value="XM_019169271.1"/>
</dbReference>
<dbReference type="STRING" id="698492.A0A0E9NEH4"/>
<evidence type="ECO:0000313" key="8">
    <source>
        <dbReference type="EMBL" id="GAO48096.1"/>
    </source>
</evidence>
<dbReference type="PANTHER" id="PTHR22604:SF105">
    <property type="entry name" value="TRANS-1,2-DIHYDROBENZENE-1,2-DIOL DEHYDROGENASE"/>
    <property type="match status" value="1"/>
</dbReference>
<evidence type="ECO:0000256" key="3">
    <source>
        <dbReference type="ARBA" id="ARBA00038984"/>
    </source>
</evidence>
<dbReference type="InterPro" id="IPR050984">
    <property type="entry name" value="Gfo/Idh/MocA_domain"/>
</dbReference>
<evidence type="ECO:0000256" key="5">
    <source>
        <dbReference type="ARBA" id="ARBA00049233"/>
    </source>
</evidence>
<evidence type="ECO:0000259" key="6">
    <source>
        <dbReference type="Pfam" id="PF01408"/>
    </source>
</evidence>
<comment type="caution">
    <text evidence="8">The sequence shown here is derived from an EMBL/GenBank/DDBJ whole genome shotgun (WGS) entry which is preliminary data.</text>
</comment>
<evidence type="ECO:0000313" key="9">
    <source>
        <dbReference type="Proteomes" id="UP000033140"/>
    </source>
</evidence>
<sequence>MSAGQFELRWGFMGHGAIAWCMAKDLQLDPATRGVTDVKHKIVAVASHLGIAPAEEFIHRIKAPEAKAYGSYEDLASDPNVDVVYVSSPHSHHYPHVLLALRSGKHVLCEKPFTVNAAQAAHLQRVAKQHNLFLMEAVWTRFFPVSIKMRELIANGEIGELRRVFAELSQDFDPYNIDPQHRIVNPDLAGGALLDLGAYPLKWIFQTVYHTLPPSSRQTPTVLGSSMQKLGHGVDVDEHVSMMLSFPRDTGNVIAVANASIGMHACTAGPAFKLQGTKGEITVPWPPFRPTEFTVHKLGEEPKKYEFEIPSGGGLVQDLEKKTFDAPNGGMGLFWEADEVARCIRDGDLQSETIPWSETVEVLKVMDEVRRQGGLRYPDAVEFVEEEGRE</sequence>
<dbReference type="OrthoDB" id="2129491at2759"/>
<name>A0A0E9NEH4_SAICN</name>
<keyword evidence="9" id="KW-1185">Reference proteome</keyword>
<gene>
    <name evidence="8" type="ORF">G7K_2283-t1</name>
</gene>
<dbReference type="Pfam" id="PF22725">
    <property type="entry name" value="GFO_IDH_MocA_C3"/>
    <property type="match status" value="1"/>
</dbReference>
<organism evidence="8 9">
    <name type="scientific">Saitoella complicata (strain BCRC 22490 / CBS 7301 / JCM 7358 / NBRC 10748 / NRRL Y-17804)</name>
    <dbReference type="NCBI Taxonomy" id="698492"/>
    <lineage>
        <taxon>Eukaryota</taxon>
        <taxon>Fungi</taxon>
        <taxon>Dikarya</taxon>
        <taxon>Ascomycota</taxon>
        <taxon>Taphrinomycotina</taxon>
        <taxon>Taphrinomycotina incertae sedis</taxon>
        <taxon>Saitoella</taxon>
    </lineage>
</organism>
<dbReference type="SUPFAM" id="SSF51735">
    <property type="entry name" value="NAD(P)-binding Rossmann-fold domains"/>
    <property type="match status" value="1"/>
</dbReference>
<dbReference type="GO" id="GO:0047837">
    <property type="term" value="F:D-xylose 1-dehydrogenase (NADP+) activity"/>
    <property type="evidence" value="ECO:0007669"/>
    <property type="project" value="UniProtKB-EC"/>
</dbReference>
<feature type="domain" description="GFO/IDH/MocA-like oxidoreductase" evidence="7">
    <location>
        <begin position="148"/>
        <end position="281"/>
    </location>
</feature>
<dbReference type="GO" id="GO:0000166">
    <property type="term" value="F:nucleotide binding"/>
    <property type="evidence" value="ECO:0007669"/>
    <property type="project" value="InterPro"/>
</dbReference>
<reference evidence="8 9" key="2">
    <citation type="journal article" date="2014" name="J. Gen. Appl. Microbiol.">
        <title>The early diverging ascomycetous budding yeast Saitoella complicata has three histone deacetylases belonging to the Clr6, Hos2, and Rpd3 lineages.</title>
        <authorList>
            <person name="Nishida H."/>
            <person name="Matsumoto T."/>
            <person name="Kondo S."/>
            <person name="Hamamoto M."/>
            <person name="Yoshikawa H."/>
        </authorList>
    </citation>
    <scope>NUCLEOTIDE SEQUENCE [LARGE SCALE GENOMIC DNA]</scope>
    <source>
        <strain evidence="8 9">NRRL Y-17804</strain>
    </source>
</reference>
<dbReference type="OMA" id="WHFEADE"/>
<proteinExistence type="inferred from homology"/>
<keyword evidence="2" id="KW-0560">Oxidoreductase</keyword>
<dbReference type="InterPro" id="IPR036291">
    <property type="entry name" value="NAD(P)-bd_dom_sf"/>
</dbReference>
<protein>
    <recommendedName>
        <fullName evidence="3">D-xylose 1-dehydrogenase (NADP(+), D-xylono-1,5-lactone-forming)</fullName>
        <ecNumber evidence="3">1.1.1.179</ecNumber>
    </recommendedName>
    <alternativeName>
        <fullName evidence="4">D-xylose-NADP dehydrogenase</fullName>
    </alternativeName>
</protein>
<dbReference type="InterPro" id="IPR000683">
    <property type="entry name" value="Gfo/Idh/MocA-like_OxRdtase_N"/>
</dbReference>
<evidence type="ECO:0000256" key="4">
    <source>
        <dbReference type="ARBA" id="ARBA00042988"/>
    </source>
</evidence>
<dbReference type="EC" id="1.1.1.179" evidence="3"/>
<dbReference type="Pfam" id="PF01408">
    <property type="entry name" value="GFO_IDH_MocA"/>
    <property type="match status" value="1"/>
</dbReference>
<reference evidence="8 9" key="3">
    <citation type="journal article" date="2015" name="Genome Announc.">
        <title>Draft Genome Sequence of the Archiascomycetous Yeast Saitoella complicata.</title>
        <authorList>
            <person name="Yamauchi K."/>
            <person name="Kondo S."/>
            <person name="Hamamoto M."/>
            <person name="Takahashi Y."/>
            <person name="Ogura Y."/>
            <person name="Hayashi T."/>
            <person name="Nishida H."/>
        </authorList>
    </citation>
    <scope>NUCLEOTIDE SEQUENCE [LARGE SCALE GENOMIC DNA]</scope>
    <source>
        <strain evidence="8 9">NRRL Y-17804</strain>
    </source>
</reference>
<dbReference type="InterPro" id="IPR055170">
    <property type="entry name" value="GFO_IDH_MocA-like_dom"/>
</dbReference>
<dbReference type="Proteomes" id="UP000033140">
    <property type="component" value="Unassembled WGS sequence"/>
</dbReference>